<sequence length="228" mass="26364">MTFLIADPRQNELPLPLWQPSSWENYEVWRDRDCPERIKLYYYQNQLLVEMGSEGINHSNIGDLFAILFFIWFSQKSSQISNSFGGCLLEKNNQSSAAPDLVLYIGDNYPTWNPGEKRYIDLDRWRVPDLVGEISDTTLSSDLDQKKHLYASLGIPEYWVIDVRGRRVLAFELQENNQYKECTTSQGLSGLPIALLEQTLVRLQEASNITVAHWFSEQIKSLDIGEHE</sequence>
<keyword evidence="3" id="KW-1185">Reference proteome</keyword>
<dbReference type="EMBL" id="JAQPOK010000148">
    <property type="protein sequence ID" value="MDJ1180958.1"/>
    <property type="molecule type" value="Genomic_DNA"/>
</dbReference>
<reference evidence="2 3" key="1">
    <citation type="submission" date="2023-01" db="EMBL/GenBank/DDBJ databases">
        <title>Novel diversity within Roseofilum (Cyanobacteria; Desertifilaceae) from marine benthic mats with descriptions of four novel species.</title>
        <authorList>
            <person name="Wang Y."/>
            <person name="Berthold D.E."/>
            <person name="Hu J."/>
            <person name="Lefler F.W."/>
            <person name="Laughinghouse H.D. IV."/>
        </authorList>
    </citation>
    <scope>NUCLEOTIDE SEQUENCE [LARGE SCALE GENOMIC DNA]</scope>
    <source>
        <strain evidence="2 3">BLCC-M91</strain>
    </source>
</reference>
<protein>
    <submittedName>
        <fullName evidence="2">Uma2 family endonuclease</fullName>
    </submittedName>
</protein>
<dbReference type="SUPFAM" id="SSF52980">
    <property type="entry name" value="Restriction endonuclease-like"/>
    <property type="match status" value="1"/>
</dbReference>
<name>A0ABT7BP41_9CYAN</name>
<dbReference type="Pfam" id="PF05685">
    <property type="entry name" value="Uma2"/>
    <property type="match status" value="1"/>
</dbReference>
<dbReference type="InterPro" id="IPR012296">
    <property type="entry name" value="Nuclease_put_TT1808"/>
</dbReference>
<keyword evidence="2" id="KW-0540">Nuclease</keyword>
<organism evidence="2 3">
    <name type="scientific">Roseofilum halophilum BLCC-M91</name>
    <dbReference type="NCBI Taxonomy" id="3022259"/>
    <lineage>
        <taxon>Bacteria</taxon>
        <taxon>Bacillati</taxon>
        <taxon>Cyanobacteriota</taxon>
        <taxon>Cyanophyceae</taxon>
        <taxon>Desertifilales</taxon>
        <taxon>Desertifilaceae</taxon>
        <taxon>Roseofilum</taxon>
        <taxon>Roseofilum halophilum</taxon>
    </lineage>
</organism>
<evidence type="ECO:0000259" key="1">
    <source>
        <dbReference type="Pfam" id="PF05685"/>
    </source>
</evidence>
<dbReference type="Proteomes" id="UP001231370">
    <property type="component" value="Unassembled WGS sequence"/>
</dbReference>
<dbReference type="Gene3D" id="3.90.1570.10">
    <property type="entry name" value="tt1808, chain A"/>
    <property type="match status" value="1"/>
</dbReference>
<dbReference type="RefSeq" id="WP_283764259.1">
    <property type="nucleotide sequence ID" value="NZ_JAQPOK010000148.1"/>
</dbReference>
<accession>A0ABT7BP41</accession>
<evidence type="ECO:0000313" key="2">
    <source>
        <dbReference type="EMBL" id="MDJ1180958.1"/>
    </source>
</evidence>
<dbReference type="PANTHER" id="PTHR35400:SF1">
    <property type="entry name" value="SLR1083 PROTEIN"/>
    <property type="match status" value="1"/>
</dbReference>
<comment type="caution">
    <text evidence="2">The sequence shown here is derived from an EMBL/GenBank/DDBJ whole genome shotgun (WGS) entry which is preliminary data.</text>
</comment>
<dbReference type="PANTHER" id="PTHR35400">
    <property type="entry name" value="SLR1083 PROTEIN"/>
    <property type="match status" value="1"/>
</dbReference>
<proteinExistence type="predicted"/>
<keyword evidence="2" id="KW-0255">Endonuclease</keyword>
<feature type="domain" description="Putative restriction endonuclease" evidence="1">
    <location>
        <begin position="23"/>
        <end position="193"/>
    </location>
</feature>
<dbReference type="CDD" id="cd06260">
    <property type="entry name" value="DUF820-like"/>
    <property type="match status" value="1"/>
</dbReference>
<evidence type="ECO:0000313" key="3">
    <source>
        <dbReference type="Proteomes" id="UP001231370"/>
    </source>
</evidence>
<dbReference type="InterPro" id="IPR011335">
    <property type="entry name" value="Restrct_endonuc-II-like"/>
</dbReference>
<keyword evidence="2" id="KW-0378">Hydrolase</keyword>
<gene>
    <name evidence="2" type="ORF">PJF56_19035</name>
</gene>
<dbReference type="InterPro" id="IPR008538">
    <property type="entry name" value="Uma2"/>
</dbReference>
<dbReference type="GO" id="GO:0004519">
    <property type="term" value="F:endonuclease activity"/>
    <property type="evidence" value="ECO:0007669"/>
    <property type="project" value="UniProtKB-KW"/>
</dbReference>